<dbReference type="OrthoDB" id="516698at2"/>
<evidence type="ECO:0000313" key="4">
    <source>
        <dbReference type="EMBL" id="CBK42403.1"/>
    </source>
</evidence>
<dbReference type="HOGENOM" id="CLU_009583_8_0_0"/>
<evidence type="ECO:0000256" key="1">
    <source>
        <dbReference type="SAM" id="MobiDB-lite"/>
    </source>
</evidence>
<evidence type="ECO:0000259" key="2">
    <source>
        <dbReference type="Pfam" id="PF00534"/>
    </source>
</evidence>
<organism evidence="4 5">
    <name type="scientific">Nitrospira defluvii</name>
    <dbReference type="NCBI Taxonomy" id="330214"/>
    <lineage>
        <taxon>Bacteria</taxon>
        <taxon>Pseudomonadati</taxon>
        <taxon>Nitrospirota</taxon>
        <taxon>Nitrospiria</taxon>
        <taxon>Nitrospirales</taxon>
        <taxon>Nitrospiraceae</taxon>
        <taxon>Nitrospira</taxon>
    </lineage>
</organism>
<dbReference type="CAZy" id="GT4">
    <property type="family name" value="Glycosyltransferase Family 4"/>
</dbReference>
<keyword evidence="4" id="KW-0328">Glycosyltransferase</keyword>
<reference evidence="4 5" key="1">
    <citation type="journal article" date="2010" name="Proc. Natl. Acad. Sci. U.S.A.">
        <title>A Nitrospira metagenome illuminates the physiology and evolution of globally important nitrite-oxidizing bacteria.</title>
        <authorList>
            <person name="Lucker S."/>
            <person name="Wagner M."/>
            <person name="Maixner F."/>
            <person name="Pelletier E."/>
            <person name="Koch H."/>
            <person name="Vacherie B."/>
            <person name="Rattei T."/>
            <person name="Sinninghe Damste J."/>
            <person name="Spieck E."/>
            <person name="Le Paslier D."/>
            <person name="Daims H."/>
        </authorList>
    </citation>
    <scope>NUCLEOTIDE SEQUENCE [LARGE SCALE GENOMIC DNA]</scope>
</reference>
<dbReference type="eggNOG" id="COG0438">
    <property type="taxonomic scope" value="Bacteria"/>
</dbReference>
<dbReference type="EC" id="2.4.-.-" evidence="4"/>
<keyword evidence="4" id="KW-0808">Transferase</keyword>
<gene>
    <name evidence="4" type="ORF">NIDE2697</name>
</gene>
<dbReference type="SUPFAM" id="SSF53756">
    <property type="entry name" value="UDP-Glycosyltransferase/glycogen phosphorylase"/>
    <property type="match status" value="1"/>
</dbReference>
<dbReference type="GO" id="GO:0016758">
    <property type="term" value="F:hexosyltransferase activity"/>
    <property type="evidence" value="ECO:0007669"/>
    <property type="project" value="TreeGrafter"/>
</dbReference>
<feature type="domain" description="Glycosyltransferase subfamily 4-like N-terminal" evidence="3">
    <location>
        <begin position="25"/>
        <end position="172"/>
    </location>
</feature>
<dbReference type="CDD" id="cd03808">
    <property type="entry name" value="GT4_CapM-like"/>
    <property type="match status" value="1"/>
</dbReference>
<proteinExistence type="predicted"/>
<dbReference type="PANTHER" id="PTHR45947">
    <property type="entry name" value="SULFOQUINOVOSYL TRANSFERASE SQD2"/>
    <property type="match status" value="1"/>
</dbReference>
<dbReference type="STRING" id="330214.NIDE2697"/>
<evidence type="ECO:0000313" key="5">
    <source>
        <dbReference type="Proteomes" id="UP000001660"/>
    </source>
</evidence>
<accession>D8PGL6</accession>
<dbReference type="AlphaFoldDB" id="D8PGL6"/>
<dbReference type="Pfam" id="PF13579">
    <property type="entry name" value="Glyco_trans_4_4"/>
    <property type="match status" value="1"/>
</dbReference>
<dbReference type="InterPro" id="IPR028098">
    <property type="entry name" value="Glyco_trans_4-like_N"/>
</dbReference>
<dbReference type="InterPro" id="IPR050194">
    <property type="entry name" value="Glycosyltransferase_grp1"/>
</dbReference>
<dbReference type="Gene3D" id="3.40.50.2000">
    <property type="entry name" value="Glycogen Phosphorylase B"/>
    <property type="match status" value="2"/>
</dbReference>
<dbReference type="Pfam" id="PF00534">
    <property type="entry name" value="Glycos_transf_1"/>
    <property type="match status" value="1"/>
</dbReference>
<keyword evidence="5" id="KW-1185">Reference proteome</keyword>
<dbReference type="InterPro" id="IPR001296">
    <property type="entry name" value="Glyco_trans_1"/>
</dbReference>
<dbReference type="KEGG" id="nde:NIDE2697"/>
<dbReference type="PANTHER" id="PTHR45947:SF3">
    <property type="entry name" value="SULFOQUINOVOSYL TRANSFERASE SQD2"/>
    <property type="match status" value="1"/>
</dbReference>
<dbReference type="Proteomes" id="UP000001660">
    <property type="component" value="Chromosome"/>
</dbReference>
<name>D8PGL6_9BACT</name>
<feature type="compositionally biased region" description="Basic and acidic residues" evidence="1">
    <location>
        <begin position="391"/>
        <end position="412"/>
    </location>
</feature>
<protein>
    <submittedName>
        <fullName evidence="4">Putative Capsular polysaccharide biosynthesis glycosyltransferase CapM</fullName>
        <ecNumber evidence="4">2.4.-.-</ecNumber>
    </submittedName>
</protein>
<sequence length="412" mass="45993">MASIKLVHVTTVPQSLFFLRGQVGYMKDRGFDIHGLSSPGEFLSRFAEQERVVVHPVEMPRRITPMRDLAAVVGIWKVLRQVRPQIVHAHTPKGGVLGMVSAWLARIPVRIYHMRGLPFTTASGWKRALLIWSERISCRLADQVFCVSSSVRQVALENGLCRPDKIAVLARGSGNGVDAVRRFNGADLSPALREETRRRYGIPCDALVLGFIGRIVRSKGIIELAGAWKQLRAEFPTLHLLLVGPYEAQDPISPEVDEELRRDARVHLIGEEWNTPPLYVAMDVLALPTYREGFPNVLLEAAGMKVPVVATRVPGCTDAVQDDVTGKLVPPYDSGRLAAAVKEYLNDPELRRRHGTAARDWVLQEFRPQGIWQAIHQEYVRCLRGKGLLPADDHGRENRGNAESDHSRAQCL</sequence>
<feature type="domain" description="Glycosyl transferase family 1" evidence="2">
    <location>
        <begin position="193"/>
        <end position="361"/>
    </location>
</feature>
<evidence type="ECO:0000259" key="3">
    <source>
        <dbReference type="Pfam" id="PF13579"/>
    </source>
</evidence>
<dbReference type="EMBL" id="FP929003">
    <property type="protein sequence ID" value="CBK42403.1"/>
    <property type="molecule type" value="Genomic_DNA"/>
</dbReference>
<feature type="region of interest" description="Disordered" evidence="1">
    <location>
        <begin position="390"/>
        <end position="412"/>
    </location>
</feature>